<sequence length="495" mass="55107">MELKANIKKNNKKIFVGIGILLILITFVVAAVINLKSESNGNTPPKSGIGVNIEEARIDTLISKVTATGVIEPKNIETIYVDTYMDTSLRIKDILVELGDQVRKDTEIVKYDPITKEELEQQLKEAEISLENAKLRLQSLTDANPDEILDAESSLISREKSLSDAQKELKQTELTITQLKKKIQDKETTVANNQILYDQGAIPKSELDGAKTELSELKDQLQKEQMNLESIKQNIENLKREKSIAERKLSNTYNKSSDPKQETEIRIQQNLIKSEELKIQTLKQKLERQLTSSKSPIDGTVTEILTEEGAWVNQSSPILKIADLNHLIVKVSVTEFDAPSIQVGQKAILTGDAIKGKPIEGKVTKIAPKAITQDTGEKTKEAMVEVEVEVLNNDSNLKPGYTVDVEIITAEHEDTVVIPLLAVDTDKDGTNFVYIMKDDFTVEQREIELGIYSDLYVEAKGVNPGEKIITNLSSQIQEGVKVKPMNISESGEQND</sequence>
<evidence type="ECO:0000259" key="5">
    <source>
        <dbReference type="Pfam" id="PF25967"/>
    </source>
</evidence>
<gene>
    <name evidence="7" type="ORF">GND95_01560</name>
</gene>
<evidence type="ECO:0000256" key="2">
    <source>
        <dbReference type="ARBA" id="ARBA00009477"/>
    </source>
</evidence>
<keyword evidence="8" id="KW-1185">Reference proteome</keyword>
<evidence type="ECO:0000256" key="3">
    <source>
        <dbReference type="ARBA" id="ARBA00023054"/>
    </source>
</evidence>
<feature type="domain" description="Multidrug resistance protein MdtA-like C-terminal permuted SH3" evidence="5">
    <location>
        <begin position="415"/>
        <end position="471"/>
    </location>
</feature>
<dbReference type="RefSeq" id="WP_158739053.1">
    <property type="nucleotide sequence ID" value="NZ_WSLF01000001.1"/>
</dbReference>
<keyword evidence="3 4" id="KW-0175">Coiled coil</keyword>
<dbReference type="InterPro" id="IPR058627">
    <property type="entry name" value="MdtA-like_C"/>
</dbReference>
<dbReference type="NCBIfam" id="TIGR01730">
    <property type="entry name" value="RND_mfp"/>
    <property type="match status" value="1"/>
</dbReference>
<comment type="caution">
    <text evidence="7">The sequence shown here is derived from an EMBL/GenBank/DDBJ whole genome shotgun (WGS) entry which is preliminary data.</text>
</comment>
<feature type="domain" description="YknX-like beta-barrel" evidence="6">
    <location>
        <begin position="327"/>
        <end position="407"/>
    </location>
</feature>
<dbReference type="EMBL" id="WSLF01000001">
    <property type="protein sequence ID" value="KAE9637143.1"/>
    <property type="molecule type" value="Genomic_DNA"/>
</dbReference>
<dbReference type="InterPro" id="IPR058636">
    <property type="entry name" value="Beta-barrel_YknX"/>
</dbReference>
<evidence type="ECO:0000313" key="8">
    <source>
        <dbReference type="Proteomes" id="UP000483018"/>
    </source>
</evidence>
<dbReference type="Proteomes" id="UP000483018">
    <property type="component" value="Unassembled WGS sequence"/>
</dbReference>
<dbReference type="Gene3D" id="2.40.420.20">
    <property type="match status" value="1"/>
</dbReference>
<dbReference type="PANTHER" id="PTHR32347:SF14">
    <property type="entry name" value="EFFLUX SYSTEM COMPONENT YKNX-RELATED"/>
    <property type="match status" value="1"/>
</dbReference>
<evidence type="ECO:0000259" key="6">
    <source>
        <dbReference type="Pfam" id="PF25990"/>
    </source>
</evidence>
<evidence type="ECO:0000256" key="4">
    <source>
        <dbReference type="SAM" id="Coils"/>
    </source>
</evidence>
<dbReference type="GO" id="GO:0030313">
    <property type="term" value="C:cell envelope"/>
    <property type="evidence" value="ECO:0007669"/>
    <property type="project" value="UniProtKB-SubCell"/>
</dbReference>
<dbReference type="PANTHER" id="PTHR32347">
    <property type="entry name" value="EFFLUX SYSTEM COMPONENT YKNX-RELATED"/>
    <property type="match status" value="1"/>
</dbReference>
<name>A0A7C8LMH1_9FIRM</name>
<comment type="similarity">
    <text evidence="2">Belongs to the membrane fusion protein (MFP) (TC 8.A.1) family.</text>
</comment>
<dbReference type="Pfam" id="PF25967">
    <property type="entry name" value="RND-MFP_C"/>
    <property type="match status" value="1"/>
</dbReference>
<dbReference type="InterPro" id="IPR006143">
    <property type="entry name" value="RND_pump_MFP"/>
</dbReference>
<dbReference type="AlphaFoldDB" id="A0A7C8LMH1"/>
<dbReference type="SUPFAM" id="SSF111369">
    <property type="entry name" value="HlyD-like secretion proteins"/>
    <property type="match status" value="1"/>
</dbReference>
<proteinExistence type="inferred from homology"/>
<dbReference type="Pfam" id="PF25990">
    <property type="entry name" value="Beta-barrel_YknX"/>
    <property type="match status" value="1"/>
</dbReference>
<dbReference type="Gene3D" id="2.40.50.100">
    <property type="match status" value="1"/>
</dbReference>
<dbReference type="Gene3D" id="2.40.30.170">
    <property type="match status" value="1"/>
</dbReference>
<comment type="subcellular location">
    <subcellularLocation>
        <location evidence="1">Cell envelope</location>
    </subcellularLocation>
</comment>
<evidence type="ECO:0000256" key="1">
    <source>
        <dbReference type="ARBA" id="ARBA00004196"/>
    </source>
</evidence>
<protein>
    <submittedName>
        <fullName evidence="7">Efflux RND transporter periplasmic adaptor subunit</fullName>
    </submittedName>
</protein>
<accession>A0A7C8LMH1</accession>
<dbReference type="InterPro" id="IPR050465">
    <property type="entry name" value="UPF0194_transport"/>
</dbReference>
<dbReference type="OrthoDB" id="9791520at2"/>
<feature type="coiled-coil region" evidence="4">
    <location>
        <begin position="116"/>
        <end position="292"/>
    </location>
</feature>
<reference evidence="7 8" key="1">
    <citation type="submission" date="2019-12" db="EMBL/GenBank/DDBJ databases">
        <title>Defluviitalea raffinosedens, isolated from a biogas fermenter, genome sequencing and characterization.</title>
        <authorList>
            <person name="Rettenmaier R."/>
            <person name="Schneider M."/>
            <person name="Neuhaus K."/>
            <person name="Liebl W."/>
            <person name="Zverlov V."/>
        </authorList>
    </citation>
    <scope>NUCLEOTIDE SEQUENCE [LARGE SCALE GENOMIC DNA]</scope>
    <source>
        <strain evidence="7 8">249c-K6</strain>
    </source>
</reference>
<organism evidence="7 8">
    <name type="scientific">Defluviitalea raffinosedens</name>
    <dbReference type="NCBI Taxonomy" id="1450156"/>
    <lineage>
        <taxon>Bacteria</taxon>
        <taxon>Bacillati</taxon>
        <taxon>Bacillota</taxon>
        <taxon>Clostridia</taxon>
        <taxon>Lachnospirales</taxon>
        <taxon>Defluviitaleaceae</taxon>
        <taxon>Defluviitalea</taxon>
    </lineage>
</organism>
<evidence type="ECO:0000313" key="7">
    <source>
        <dbReference type="EMBL" id="KAE9637143.1"/>
    </source>
</evidence>
<dbReference type="GO" id="GO:0016020">
    <property type="term" value="C:membrane"/>
    <property type="evidence" value="ECO:0007669"/>
    <property type="project" value="InterPro"/>
</dbReference>
<dbReference type="GO" id="GO:0022857">
    <property type="term" value="F:transmembrane transporter activity"/>
    <property type="evidence" value="ECO:0007669"/>
    <property type="project" value="InterPro"/>
</dbReference>